<proteinExistence type="predicted"/>
<reference evidence="2" key="1">
    <citation type="submission" date="2018-01" db="EMBL/GenBank/DDBJ databases">
        <title>An insight into the sialome of Amazonian anophelines.</title>
        <authorList>
            <person name="Ribeiro J.M."/>
            <person name="Scarpassa V."/>
            <person name="Calvo E."/>
        </authorList>
    </citation>
    <scope>NUCLEOTIDE SEQUENCE</scope>
    <source>
        <tissue evidence="2">Salivary glands</tissue>
    </source>
</reference>
<feature type="chain" id="PRO_5014682329" evidence="1">
    <location>
        <begin position="18"/>
        <end position="80"/>
    </location>
</feature>
<evidence type="ECO:0000256" key="1">
    <source>
        <dbReference type="SAM" id="SignalP"/>
    </source>
</evidence>
<organism evidence="2">
    <name type="scientific">Anopheles braziliensis</name>
    <dbReference type="NCBI Taxonomy" id="58242"/>
    <lineage>
        <taxon>Eukaryota</taxon>
        <taxon>Metazoa</taxon>
        <taxon>Ecdysozoa</taxon>
        <taxon>Arthropoda</taxon>
        <taxon>Hexapoda</taxon>
        <taxon>Insecta</taxon>
        <taxon>Pterygota</taxon>
        <taxon>Neoptera</taxon>
        <taxon>Endopterygota</taxon>
        <taxon>Diptera</taxon>
        <taxon>Nematocera</taxon>
        <taxon>Culicoidea</taxon>
        <taxon>Culicidae</taxon>
        <taxon>Anophelinae</taxon>
        <taxon>Anopheles</taxon>
    </lineage>
</organism>
<dbReference type="AlphaFoldDB" id="A0A2M3ZST2"/>
<dbReference type="EMBL" id="GGFM01010677">
    <property type="protein sequence ID" value="MBW31428.1"/>
    <property type="molecule type" value="Transcribed_RNA"/>
</dbReference>
<keyword evidence="1" id="KW-0732">Signal</keyword>
<sequence>MPIMLLSVGLFIVRSWASVGRPSTIISVGCSSEQSDWFEPSAVTSHDTTFPLKHGSIVASSAISSFTTPKSASIDLKKYL</sequence>
<evidence type="ECO:0000313" key="2">
    <source>
        <dbReference type="EMBL" id="MBW31428.1"/>
    </source>
</evidence>
<protein>
    <submittedName>
        <fullName evidence="2">Putative secreted peptide</fullName>
    </submittedName>
</protein>
<feature type="signal peptide" evidence="1">
    <location>
        <begin position="1"/>
        <end position="17"/>
    </location>
</feature>
<name>A0A2M3ZST2_9DIPT</name>
<accession>A0A2M3ZST2</accession>